<evidence type="ECO:0000256" key="3">
    <source>
        <dbReference type="SAM" id="MobiDB-lite"/>
    </source>
</evidence>
<organism evidence="4 5">
    <name type="scientific">Artemisia annua</name>
    <name type="common">Sweet wormwood</name>
    <dbReference type="NCBI Taxonomy" id="35608"/>
    <lineage>
        <taxon>Eukaryota</taxon>
        <taxon>Viridiplantae</taxon>
        <taxon>Streptophyta</taxon>
        <taxon>Embryophyta</taxon>
        <taxon>Tracheophyta</taxon>
        <taxon>Spermatophyta</taxon>
        <taxon>Magnoliopsida</taxon>
        <taxon>eudicotyledons</taxon>
        <taxon>Gunneridae</taxon>
        <taxon>Pentapetalae</taxon>
        <taxon>asterids</taxon>
        <taxon>campanulids</taxon>
        <taxon>Asterales</taxon>
        <taxon>Asteraceae</taxon>
        <taxon>Asteroideae</taxon>
        <taxon>Anthemideae</taxon>
        <taxon>Artemisiinae</taxon>
        <taxon>Artemisia</taxon>
    </lineage>
</organism>
<dbReference type="PANTHER" id="PTHR43248">
    <property type="entry name" value="2-SUCCINYL-6-HYDROXY-2,4-CYCLOHEXADIENE-1-CARBOXYLATE SYNTHASE"/>
    <property type="match status" value="1"/>
</dbReference>
<name>A0A2U1L949_ARTAN</name>
<dbReference type="AlphaFoldDB" id="A0A2U1L949"/>
<keyword evidence="2" id="KW-0378">Hydrolase</keyword>
<reference evidence="4 5" key="1">
    <citation type="journal article" date="2018" name="Mol. Plant">
        <title>The genome of Artemisia annua provides insight into the evolution of Asteraceae family and artemisinin biosynthesis.</title>
        <authorList>
            <person name="Shen Q."/>
            <person name="Zhang L."/>
            <person name="Liao Z."/>
            <person name="Wang S."/>
            <person name="Yan T."/>
            <person name="Shi P."/>
            <person name="Liu M."/>
            <person name="Fu X."/>
            <person name="Pan Q."/>
            <person name="Wang Y."/>
            <person name="Lv Z."/>
            <person name="Lu X."/>
            <person name="Zhang F."/>
            <person name="Jiang W."/>
            <person name="Ma Y."/>
            <person name="Chen M."/>
            <person name="Hao X."/>
            <person name="Li L."/>
            <person name="Tang Y."/>
            <person name="Lv G."/>
            <person name="Zhou Y."/>
            <person name="Sun X."/>
            <person name="Brodelius P.E."/>
            <person name="Rose J.K.C."/>
            <person name="Tang K."/>
        </authorList>
    </citation>
    <scope>NUCLEOTIDE SEQUENCE [LARGE SCALE GENOMIC DNA]</scope>
    <source>
        <strain evidence="5">cv. Huhao1</strain>
        <tissue evidence="4">Leaf</tissue>
    </source>
</reference>
<protein>
    <submittedName>
        <fullName evidence="4">Uncharacterized protein</fullName>
    </submittedName>
</protein>
<evidence type="ECO:0000256" key="2">
    <source>
        <dbReference type="ARBA" id="ARBA00022801"/>
    </source>
</evidence>
<comment type="similarity">
    <text evidence="1">Belongs to the peptidase S33 family.</text>
</comment>
<evidence type="ECO:0000256" key="1">
    <source>
        <dbReference type="ARBA" id="ARBA00010088"/>
    </source>
</evidence>
<dbReference type="STRING" id="35608.A0A2U1L949"/>
<proteinExistence type="inferred from homology"/>
<sequence>MEDIEVLDAPPGKAGNNSQFQEVKKALLTLKTIPNNPVKRIDISWLVDHLTSLGLSKFLSEWFGSSLKKSGEHETFSFNIDGAIDMFESVVMEMDYWTFLEHPPKDIEIAIVRTESKLTWDQDLVERLESLANRESYESKYEFAVKWKCFIFTNMNARLAVDHWEVLEHPPKGTETAIVRNESQLSWAADEIKRVESLIKRESDESTGKVSVDGVPNSGH</sequence>
<dbReference type="Proteomes" id="UP000245207">
    <property type="component" value="Unassembled WGS sequence"/>
</dbReference>
<dbReference type="OrthoDB" id="8119704at2759"/>
<dbReference type="InterPro" id="IPR051601">
    <property type="entry name" value="Serine_prot/Carboxylest_S33"/>
</dbReference>
<accession>A0A2U1L949</accession>
<gene>
    <name evidence="4" type="ORF">CTI12_AA517060</name>
</gene>
<evidence type="ECO:0000313" key="5">
    <source>
        <dbReference type="Proteomes" id="UP000245207"/>
    </source>
</evidence>
<dbReference type="PANTHER" id="PTHR43248:SF3">
    <property type="entry name" value="AB HYDROLASE-1 DOMAIN-CONTAINING PROTEIN"/>
    <property type="match status" value="1"/>
</dbReference>
<comment type="caution">
    <text evidence="4">The sequence shown here is derived from an EMBL/GenBank/DDBJ whole genome shotgun (WGS) entry which is preliminary data.</text>
</comment>
<evidence type="ECO:0000313" key="4">
    <source>
        <dbReference type="EMBL" id="PWA45506.1"/>
    </source>
</evidence>
<dbReference type="EMBL" id="PKPP01010735">
    <property type="protein sequence ID" value="PWA45506.1"/>
    <property type="molecule type" value="Genomic_DNA"/>
</dbReference>
<keyword evidence="5" id="KW-1185">Reference proteome</keyword>
<feature type="region of interest" description="Disordered" evidence="3">
    <location>
        <begin position="201"/>
        <end position="220"/>
    </location>
</feature>
<dbReference type="GO" id="GO:0016787">
    <property type="term" value="F:hydrolase activity"/>
    <property type="evidence" value="ECO:0007669"/>
    <property type="project" value="UniProtKB-KW"/>
</dbReference>